<gene>
    <name evidence="2" type="ORF">FB45DRAFT_821925</name>
</gene>
<dbReference type="EMBL" id="JARKIF010000002">
    <property type="protein sequence ID" value="KAJ7647232.1"/>
    <property type="molecule type" value="Genomic_DNA"/>
</dbReference>
<keyword evidence="1" id="KW-0812">Transmembrane</keyword>
<keyword evidence="3" id="KW-1185">Reference proteome</keyword>
<evidence type="ECO:0000256" key="1">
    <source>
        <dbReference type="SAM" id="Phobius"/>
    </source>
</evidence>
<keyword evidence="1" id="KW-1133">Transmembrane helix</keyword>
<organism evidence="2 3">
    <name type="scientific">Roridomyces roridus</name>
    <dbReference type="NCBI Taxonomy" id="1738132"/>
    <lineage>
        <taxon>Eukaryota</taxon>
        <taxon>Fungi</taxon>
        <taxon>Dikarya</taxon>
        <taxon>Basidiomycota</taxon>
        <taxon>Agaricomycotina</taxon>
        <taxon>Agaricomycetes</taxon>
        <taxon>Agaricomycetidae</taxon>
        <taxon>Agaricales</taxon>
        <taxon>Marasmiineae</taxon>
        <taxon>Mycenaceae</taxon>
        <taxon>Roridomyces</taxon>
    </lineage>
</organism>
<accession>A0AAD7CFI9</accession>
<keyword evidence="1" id="KW-0472">Membrane</keyword>
<name>A0AAD7CFI9_9AGAR</name>
<comment type="caution">
    <text evidence="2">The sequence shown here is derived from an EMBL/GenBank/DDBJ whole genome shotgun (WGS) entry which is preliminary data.</text>
</comment>
<sequence length="418" mass="46478">MNAQPSTSTISGSASCQTHLSTTNSQQRLRATTSYTVVAKESTVSSTAVLSSPNSLTTALRALLPLDHHQDHHRSWKGLAFKWLALVYCFLSLIFLSTALYKHICLPVHDVPASPPLQFLSAEQRLSRIPGLRMLDPYLLPGSRPKDNTAITACLWTTDSEDSLLSLAPWASNWQGPISLVVVTMQTPRSTSHHQLIEQLRNLQRYPSLSSLSLHLVHTAENHHPPSTAYLNIARLFAVSPTVMLFPANLSNIPPPSFYATLVSRRPNRKPVLVTGATSPSAFSIPPLTPVVLPRNYPAWCTERAFLPSRVAEYDDCLWQLWLEEYGLGQVNITVKLDAEEGAGPAATRLRNRLSGRYRVETCDLAMKRLDPPGTSKNLRRRLQWVKSFCRQVGSHVCILEYLLNSMQTENAIKNSSP</sequence>
<reference evidence="2" key="1">
    <citation type="submission" date="2023-03" db="EMBL/GenBank/DDBJ databases">
        <title>Massive genome expansion in bonnet fungi (Mycena s.s.) driven by repeated elements and novel gene families across ecological guilds.</title>
        <authorList>
            <consortium name="Lawrence Berkeley National Laboratory"/>
            <person name="Harder C.B."/>
            <person name="Miyauchi S."/>
            <person name="Viragh M."/>
            <person name="Kuo A."/>
            <person name="Thoen E."/>
            <person name="Andreopoulos B."/>
            <person name="Lu D."/>
            <person name="Skrede I."/>
            <person name="Drula E."/>
            <person name="Henrissat B."/>
            <person name="Morin E."/>
            <person name="Kohler A."/>
            <person name="Barry K."/>
            <person name="LaButti K."/>
            <person name="Morin E."/>
            <person name="Salamov A."/>
            <person name="Lipzen A."/>
            <person name="Mereny Z."/>
            <person name="Hegedus B."/>
            <person name="Baldrian P."/>
            <person name="Stursova M."/>
            <person name="Weitz H."/>
            <person name="Taylor A."/>
            <person name="Grigoriev I.V."/>
            <person name="Nagy L.G."/>
            <person name="Martin F."/>
            <person name="Kauserud H."/>
        </authorList>
    </citation>
    <scope>NUCLEOTIDE SEQUENCE</scope>
    <source>
        <strain evidence="2">9284</strain>
    </source>
</reference>
<dbReference type="AlphaFoldDB" id="A0AAD7CFI9"/>
<protein>
    <submittedName>
        <fullName evidence="2">Uncharacterized protein</fullName>
    </submittedName>
</protein>
<feature type="transmembrane region" description="Helical" evidence="1">
    <location>
        <begin position="83"/>
        <end position="101"/>
    </location>
</feature>
<proteinExistence type="predicted"/>
<evidence type="ECO:0000313" key="3">
    <source>
        <dbReference type="Proteomes" id="UP001221142"/>
    </source>
</evidence>
<evidence type="ECO:0000313" key="2">
    <source>
        <dbReference type="EMBL" id="KAJ7647232.1"/>
    </source>
</evidence>
<dbReference type="Proteomes" id="UP001221142">
    <property type="component" value="Unassembled WGS sequence"/>
</dbReference>